<name>F8C6J2_MYXFH</name>
<organism evidence="1 2">
    <name type="scientific">Myxococcus fulvus (strain ATCC BAA-855 / HW-1)</name>
    <dbReference type="NCBI Taxonomy" id="483219"/>
    <lineage>
        <taxon>Bacteria</taxon>
        <taxon>Pseudomonadati</taxon>
        <taxon>Myxococcota</taxon>
        <taxon>Myxococcia</taxon>
        <taxon>Myxococcales</taxon>
        <taxon>Cystobacterineae</taxon>
        <taxon>Myxococcaceae</taxon>
        <taxon>Myxococcus</taxon>
    </lineage>
</organism>
<accession>F8C6J2</accession>
<gene>
    <name evidence="1" type="ordered locus">LILAB_18395</name>
</gene>
<dbReference type="Proteomes" id="UP000000488">
    <property type="component" value="Chromosome"/>
</dbReference>
<reference evidence="1 2" key="1">
    <citation type="journal article" date="2011" name="J. Bacteriol.">
        <title>Genome sequence of the halotolerant marine bacterium Myxococcus fulvus HW-1.</title>
        <authorList>
            <person name="Li Z.F."/>
            <person name="Li X."/>
            <person name="Liu H."/>
            <person name="Liu X."/>
            <person name="Han K."/>
            <person name="Wu Z.H."/>
            <person name="Hu W."/>
            <person name="Li F.F."/>
            <person name="Li Y.Z."/>
        </authorList>
    </citation>
    <scope>NUCLEOTIDE SEQUENCE [LARGE SCALE GENOMIC DNA]</scope>
    <source>
        <strain evidence="2">ATCC BAA-855 / HW-1</strain>
    </source>
</reference>
<evidence type="ECO:0000313" key="2">
    <source>
        <dbReference type="Proteomes" id="UP000000488"/>
    </source>
</evidence>
<dbReference type="AlphaFoldDB" id="F8C6J2"/>
<dbReference type="HOGENOM" id="CLU_2423862_0_0_7"/>
<dbReference type="EMBL" id="CP002830">
    <property type="protein sequence ID" value="AEI65581.1"/>
    <property type="molecule type" value="Genomic_DNA"/>
</dbReference>
<evidence type="ECO:0000313" key="1">
    <source>
        <dbReference type="EMBL" id="AEI65581.1"/>
    </source>
</evidence>
<protein>
    <submittedName>
        <fullName evidence="1">Uncharacterized protein</fullName>
    </submittedName>
</protein>
<dbReference type="STRING" id="483219.LILAB_18395"/>
<dbReference type="KEGG" id="mfu:LILAB_18395"/>
<sequence length="91" mass="9994">MQWYLVTYDVKSPHQSKVKDNLLARGFFENVRLTSGGAIRLPSTTLTVQAESALDAAAKFKKAVLVGFLVPGPLERYVVTPAEVDTWAEAL</sequence>
<proteinExistence type="predicted"/>